<dbReference type="Pfam" id="PF09848">
    <property type="entry name" value="SLFN-g3_helicase"/>
    <property type="match status" value="1"/>
</dbReference>
<dbReference type="Proteomes" id="UP001589865">
    <property type="component" value="Unassembled WGS sequence"/>
</dbReference>
<keyword evidence="3" id="KW-1185">Reference proteome</keyword>
<evidence type="ECO:0000313" key="2">
    <source>
        <dbReference type="EMBL" id="MFC0409078.1"/>
    </source>
</evidence>
<sequence>MTFTPAAVPVVPVLVATDAPTPWNEPVLLWHGVSPVQRANANTLADLLAELAEVIRPPATPLDPLAWEAAPYRPVPNIVEAATLLYARHGVAEIAAARADATNLTRTTAAIRAVVEEARQLGQHRVVFVTGIPGAGKTLCGLDTVFGASRDLGAAFLTGNAPLVAVLREALALDASRGGAPIREARRRTVAALQNVHRFLEHHVLSPAEIPDVRVVVFDEAQRAWDAAKATQDTQNRRSRLTDSEPAHMLEIMGRHPDWAVVVALVGSGQEINTGEAGLTEWGRVIAGSQGRWRASVAPAAVGEGPVAQRLAPVLAPWLALDPALHLDVPIRSVRSNLMAPWVDAVLSGDAAAARNLTASGEVPVYLTRDLSALRTALRHLARGERRAGLVASSGNRRLRAEGLGGELRGDAEVVSWFLRRWPDIRASEALEVPATEYSCQGLELDLVGLAWGGDFLRIHGRWQVRSLSGSRWNTVTRAAEVEFTRNTYRVLLTRARYETVIWVPPGSDEDATRSRAEMDAVAAFLEDCGARALPLPSRATPALLPALL</sequence>
<organism evidence="2 3">
    <name type="scientific">Roseomonas elaeocarpi</name>
    <dbReference type="NCBI Taxonomy" id="907779"/>
    <lineage>
        <taxon>Bacteria</taxon>
        <taxon>Pseudomonadati</taxon>
        <taxon>Pseudomonadota</taxon>
        <taxon>Alphaproteobacteria</taxon>
        <taxon>Acetobacterales</taxon>
        <taxon>Roseomonadaceae</taxon>
        <taxon>Roseomonas</taxon>
    </lineage>
</organism>
<dbReference type="InterPro" id="IPR027417">
    <property type="entry name" value="P-loop_NTPase"/>
</dbReference>
<evidence type="ECO:0000313" key="3">
    <source>
        <dbReference type="Proteomes" id="UP001589865"/>
    </source>
</evidence>
<gene>
    <name evidence="2" type="ORF">ACFFGY_12520</name>
</gene>
<dbReference type="RefSeq" id="WP_377044828.1">
    <property type="nucleotide sequence ID" value="NZ_JBHLUN010000008.1"/>
</dbReference>
<dbReference type="InterPro" id="IPR018647">
    <property type="entry name" value="SLFN_3-like_DNA/RNA_helicase"/>
</dbReference>
<proteinExistence type="predicted"/>
<comment type="caution">
    <text evidence="2">The sequence shown here is derived from an EMBL/GenBank/DDBJ whole genome shotgun (WGS) entry which is preliminary data.</text>
</comment>
<reference evidence="2 3" key="1">
    <citation type="submission" date="2024-09" db="EMBL/GenBank/DDBJ databases">
        <authorList>
            <person name="Sun Q."/>
            <person name="Mori K."/>
        </authorList>
    </citation>
    <scope>NUCLEOTIDE SEQUENCE [LARGE SCALE GENOMIC DNA]</scope>
    <source>
        <strain evidence="2 3">TBRC 5777</strain>
    </source>
</reference>
<accession>A0ABV6JWY3</accession>
<protein>
    <submittedName>
        <fullName evidence="2">DUF2075 domain-containing protein</fullName>
    </submittedName>
</protein>
<dbReference type="EMBL" id="JBHLUN010000008">
    <property type="protein sequence ID" value="MFC0409078.1"/>
    <property type="molecule type" value="Genomic_DNA"/>
</dbReference>
<evidence type="ECO:0000259" key="1">
    <source>
        <dbReference type="Pfam" id="PF09848"/>
    </source>
</evidence>
<feature type="domain" description="Schlafen group 3-like DNA/RNA helicase" evidence="1">
    <location>
        <begin position="125"/>
        <end position="505"/>
    </location>
</feature>
<dbReference type="SUPFAM" id="SSF52540">
    <property type="entry name" value="P-loop containing nucleoside triphosphate hydrolases"/>
    <property type="match status" value="1"/>
</dbReference>
<name>A0ABV6JWY3_9PROT</name>